<dbReference type="InParanoid" id="G9ERE6"/>
<dbReference type="HOGENOM" id="CLU_3272139_0_0_6"/>
<evidence type="ECO:0000313" key="1">
    <source>
        <dbReference type="EMBL" id="EHL30115.1"/>
    </source>
</evidence>
<reference evidence="1 2" key="1">
    <citation type="journal article" date="2011" name="BMC Genomics">
        <title>Insight into cross-talk between intra-amoebal pathogens.</title>
        <authorList>
            <person name="Gimenez G."/>
            <person name="Bertelli C."/>
            <person name="Moliner C."/>
            <person name="Robert C."/>
            <person name="Raoult D."/>
            <person name="Fournier P.E."/>
            <person name="Greub G."/>
        </authorList>
    </citation>
    <scope>NUCLEOTIDE SEQUENCE [LARGE SCALE GENOMIC DNA]</scope>
    <source>
        <strain evidence="1 2">LLAP12</strain>
    </source>
</reference>
<protein>
    <submittedName>
        <fullName evidence="1">Uncharacterized protein</fullName>
    </submittedName>
</protein>
<sequence>MIAKITQGIIHSLSRLTHSTAQIAWNEGRAINPPSLVVGLR</sequence>
<keyword evidence="2" id="KW-1185">Reference proteome</keyword>
<dbReference type="Proteomes" id="UP000002770">
    <property type="component" value="Unassembled WGS sequence"/>
</dbReference>
<evidence type="ECO:0000313" key="2">
    <source>
        <dbReference type="Proteomes" id="UP000002770"/>
    </source>
</evidence>
<dbReference type="AlphaFoldDB" id="G9ERE6"/>
<gene>
    <name evidence="1" type="ORF">LDG_7860</name>
</gene>
<accession>G9ERE6</accession>
<name>G9ERE6_9GAMM</name>
<organism evidence="1 2">
    <name type="scientific">Legionella drancourtii LLAP12</name>
    <dbReference type="NCBI Taxonomy" id="658187"/>
    <lineage>
        <taxon>Bacteria</taxon>
        <taxon>Pseudomonadati</taxon>
        <taxon>Pseudomonadota</taxon>
        <taxon>Gammaproteobacteria</taxon>
        <taxon>Legionellales</taxon>
        <taxon>Legionellaceae</taxon>
        <taxon>Legionella</taxon>
    </lineage>
</organism>
<proteinExistence type="predicted"/>
<dbReference type="EMBL" id="JH413835">
    <property type="protein sequence ID" value="EHL30115.1"/>
    <property type="molecule type" value="Genomic_DNA"/>
</dbReference>